<organism evidence="1">
    <name type="scientific">Acididesulfobacillus acetoxydans</name>
    <dbReference type="NCBI Taxonomy" id="1561005"/>
    <lineage>
        <taxon>Bacteria</taxon>
        <taxon>Bacillati</taxon>
        <taxon>Bacillota</taxon>
        <taxon>Clostridia</taxon>
        <taxon>Eubacteriales</taxon>
        <taxon>Peptococcaceae</taxon>
        <taxon>Acididesulfobacillus</taxon>
    </lineage>
</organism>
<evidence type="ECO:0000313" key="1">
    <source>
        <dbReference type="EMBL" id="CAA7602146.1"/>
    </source>
</evidence>
<proteinExistence type="predicted"/>
<dbReference type="Proteomes" id="UP000836597">
    <property type="component" value="Chromosome"/>
</dbReference>
<dbReference type="AlphaFoldDB" id="A0A8S0XC78"/>
<reference evidence="2" key="1">
    <citation type="submission" date="2014-11" db="EMBL/GenBank/DDBJ databases">
        <authorList>
            <person name="Hornung B.V."/>
        </authorList>
    </citation>
    <scope>NUCLEOTIDE SEQUENCE</scope>
    <source>
        <strain evidence="2">INE</strain>
    </source>
</reference>
<evidence type="ECO:0000313" key="2">
    <source>
        <dbReference type="EMBL" id="CEJ08011.1"/>
    </source>
</evidence>
<reference evidence="1" key="2">
    <citation type="submission" date="2020-01" db="EMBL/GenBank/DDBJ databases">
        <authorList>
            <person name="Hornung B."/>
        </authorList>
    </citation>
    <scope>NUCLEOTIDE SEQUENCE</scope>
    <source>
        <strain evidence="1">PacBioINE</strain>
    </source>
</reference>
<keyword evidence="3" id="KW-1185">Reference proteome</keyword>
<evidence type="ECO:0000313" key="3">
    <source>
        <dbReference type="Proteomes" id="UP001071230"/>
    </source>
</evidence>
<gene>
    <name evidence="2" type="ORF">DEACI_2486</name>
    <name evidence="1" type="ORF">DEACI_2819</name>
</gene>
<protein>
    <submittedName>
        <fullName evidence="1">Uncharacterized protein</fullName>
    </submittedName>
</protein>
<accession>A0A8S0XC78</accession>
<dbReference type="KEGG" id="aacx:DEACI_2819"/>
<dbReference type="EMBL" id="CDGJ01000078">
    <property type="protein sequence ID" value="CEJ08011.1"/>
    <property type="molecule type" value="Genomic_DNA"/>
</dbReference>
<name>A0A8S0XC78_9FIRM</name>
<sequence>MVYLGFDNCIRFGYDNNVGNGVSPSGKAPDSDSGISLVRIQPPQPNFIAVFCRKRMCRQGLMLGTCLRLLEVYIRLWESKPEKPLCFLSKGASDVRAGSCACSKLVCLRKLAWLH</sequence>
<dbReference type="Proteomes" id="UP001071230">
    <property type="component" value="Unassembled WGS sequence"/>
</dbReference>
<dbReference type="EMBL" id="LR746496">
    <property type="protein sequence ID" value="CAA7602146.1"/>
    <property type="molecule type" value="Genomic_DNA"/>
</dbReference>